<name>A0A1M5V7W7_9CLOT</name>
<evidence type="ECO:0000313" key="1">
    <source>
        <dbReference type="EMBL" id="SHH71316.1"/>
    </source>
</evidence>
<gene>
    <name evidence="1" type="ORF">SAMN02745207_02156</name>
</gene>
<organism evidence="1 2">
    <name type="scientific">Clostridium grantii DSM 8605</name>
    <dbReference type="NCBI Taxonomy" id="1121316"/>
    <lineage>
        <taxon>Bacteria</taxon>
        <taxon>Bacillati</taxon>
        <taxon>Bacillota</taxon>
        <taxon>Clostridia</taxon>
        <taxon>Eubacteriales</taxon>
        <taxon>Clostridiaceae</taxon>
        <taxon>Clostridium</taxon>
    </lineage>
</organism>
<dbReference type="RefSeq" id="WP_073338433.1">
    <property type="nucleotide sequence ID" value="NZ_FQXM01000010.1"/>
</dbReference>
<dbReference type="STRING" id="1121316.SAMN02745207_02156"/>
<reference evidence="1 2" key="1">
    <citation type="submission" date="2016-11" db="EMBL/GenBank/DDBJ databases">
        <authorList>
            <person name="Jaros S."/>
            <person name="Januszkiewicz K."/>
            <person name="Wedrychowicz H."/>
        </authorList>
    </citation>
    <scope>NUCLEOTIDE SEQUENCE [LARGE SCALE GENOMIC DNA]</scope>
    <source>
        <strain evidence="1 2">DSM 8605</strain>
    </source>
</reference>
<protein>
    <submittedName>
        <fullName evidence="1">Uncharacterized protein</fullName>
    </submittedName>
</protein>
<dbReference type="Proteomes" id="UP000184447">
    <property type="component" value="Unassembled WGS sequence"/>
</dbReference>
<evidence type="ECO:0000313" key="2">
    <source>
        <dbReference type="Proteomes" id="UP000184447"/>
    </source>
</evidence>
<dbReference type="EMBL" id="FQXM01000010">
    <property type="protein sequence ID" value="SHH71316.1"/>
    <property type="molecule type" value="Genomic_DNA"/>
</dbReference>
<keyword evidence="2" id="KW-1185">Reference proteome</keyword>
<dbReference type="AlphaFoldDB" id="A0A1M5V7W7"/>
<accession>A0A1M5V7W7</accession>
<sequence>MRLKAHVRCRVGENLEIRSKDYLSLLNTYLMSTSSKIINGLISKDENLFLQPNEFLKPDARGKPSNNTDFIKQTLREKEEMIL</sequence>
<proteinExistence type="predicted"/>